<proteinExistence type="predicted"/>
<keyword evidence="1 2" id="KW-0732">Signal</keyword>
<evidence type="ECO:0000313" key="4">
    <source>
        <dbReference type="EMBL" id="AWN35565.1"/>
    </source>
</evidence>
<feature type="signal peptide" evidence="2">
    <location>
        <begin position="1"/>
        <end position="24"/>
    </location>
</feature>
<name>A0A2U8VPM3_9HYPH</name>
<organism evidence="4 5">
    <name type="scientific">Methylobacterium radiodurans</name>
    <dbReference type="NCBI Taxonomy" id="2202828"/>
    <lineage>
        <taxon>Bacteria</taxon>
        <taxon>Pseudomonadati</taxon>
        <taxon>Pseudomonadota</taxon>
        <taxon>Alphaproteobacteria</taxon>
        <taxon>Hyphomicrobiales</taxon>
        <taxon>Methylobacteriaceae</taxon>
        <taxon>Methylobacterium</taxon>
    </lineage>
</organism>
<feature type="chain" id="PRO_5015929651" evidence="2">
    <location>
        <begin position="25"/>
        <end position="283"/>
    </location>
</feature>
<dbReference type="EMBL" id="CP029551">
    <property type="protein sequence ID" value="AWN35565.1"/>
    <property type="molecule type" value="Genomic_DNA"/>
</dbReference>
<dbReference type="KEGG" id="meti:DK427_07310"/>
<evidence type="ECO:0000256" key="2">
    <source>
        <dbReference type="SAM" id="SignalP"/>
    </source>
</evidence>
<accession>A0A2U8VPM3</accession>
<dbReference type="SUPFAM" id="SSF56925">
    <property type="entry name" value="OMPA-like"/>
    <property type="match status" value="1"/>
</dbReference>
<keyword evidence="5" id="KW-1185">Reference proteome</keyword>
<dbReference type="Gene3D" id="2.40.160.20">
    <property type="match status" value="1"/>
</dbReference>
<evidence type="ECO:0000313" key="5">
    <source>
        <dbReference type="Proteomes" id="UP000246058"/>
    </source>
</evidence>
<dbReference type="OrthoDB" id="5643626at2"/>
<dbReference type="InterPro" id="IPR027385">
    <property type="entry name" value="Beta-barrel_OMP"/>
</dbReference>
<dbReference type="Pfam" id="PF13505">
    <property type="entry name" value="OMP_b-brl"/>
    <property type="match status" value="1"/>
</dbReference>
<evidence type="ECO:0000256" key="1">
    <source>
        <dbReference type="ARBA" id="ARBA00022729"/>
    </source>
</evidence>
<dbReference type="AlphaFoldDB" id="A0A2U8VPM3"/>
<reference evidence="4 5" key="1">
    <citation type="submission" date="2018-05" db="EMBL/GenBank/DDBJ databases">
        <title>Complete Genome Sequence of Methylobacterium sp. 17Sr1-43.</title>
        <authorList>
            <person name="Srinivasan S."/>
        </authorList>
    </citation>
    <scope>NUCLEOTIDE SEQUENCE [LARGE SCALE GENOMIC DNA]</scope>
    <source>
        <strain evidence="4 5">17Sr1-43</strain>
    </source>
</reference>
<dbReference type="RefSeq" id="WP_109950684.1">
    <property type="nucleotide sequence ID" value="NZ_CP029551.1"/>
</dbReference>
<protein>
    <submittedName>
        <fullName evidence="4">Porin</fullName>
    </submittedName>
</protein>
<gene>
    <name evidence="4" type="ORF">DK427_07310</name>
</gene>
<feature type="domain" description="Outer membrane protein beta-barrel" evidence="3">
    <location>
        <begin position="42"/>
        <end position="266"/>
    </location>
</feature>
<dbReference type="InterPro" id="IPR011250">
    <property type="entry name" value="OMP/PagP_B-barrel"/>
</dbReference>
<sequence length="283" mass="29704">MVASTRLPVCALLALAGSLHQAGAADLLPTLPPPPPPVEAAAPVEIGSGWYLRGDFTHASYGRPRDDTPPDPTDPNVPPYVGLRVGDAGGYGGGVGYRVNPWLRIDATIDQRGPSRFSAFSSRSNFATGGNVETGRVDALTALVNVYADLGTWWGLTPYIGAGVGMADIGTGRNYTQTTCFIDACDGAPGVGPREAVTRPKRSVASLAWALTAGLSYDLGHGLSIDAAYRYVDLGKLRTGVDAYGYGTRLKDLTANEFRIGLRYAFAGLPHLAAVSPHNPYGN</sequence>
<dbReference type="Proteomes" id="UP000246058">
    <property type="component" value="Chromosome"/>
</dbReference>
<evidence type="ECO:0000259" key="3">
    <source>
        <dbReference type="Pfam" id="PF13505"/>
    </source>
</evidence>